<dbReference type="GO" id="GO:0004553">
    <property type="term" value="F:hydrolase activity, hydrolyzing O-glycosyl compounds"/>
    <property type="evidence" value="ECO:0007669"/>
    <property type="project" value="TreeGrafter"/>
</dbReference>
<evidence type="ECO:0000259" key="2">
    <source>
        <dbReference type="Pfam" id="PF03632"/>
    </source>
</evidence>
<proteinExistence type="predicted"/>
<accession>A0A934KDC0</accession>
<feature type="region of interest" description="Disordered" evidence="1">
    <location>
        <begin position="626"/>
        <end position="650"/>
    </location>
</feature>
<dbReference type="EMBL" id="JAEKNR010000239">
    <property type="protein sequence ID" value="MBJ7601216.1"/>
    <property type="molecule type" value="Genomic_DNA"/>
</dbReference>
<keyword evidence="4" id="KW-0378">Hydrolase</keyword>
<keyword evidence="5" id="KW-1185">Reference proteome</keyword>
<dbReference type="Proteomes" id="UP000612893">
    <property type="component" value="Unassembled WGS sequence"/>
</dbReference>
<feature type="domain" description="Glycoside hydrolase family 65 central catalytic" evidence="2">
    <location>
        <begin position="281"/>
        <end position="487"/>
    </location>
</feature>
<comment type="caution">
    <text evidence="4">The sequence shown here is derived from an EMBL/GenBank/DDBJ whole genome shotgun (WGS) entry which is preliminary data.</text>
</comment>
<dbReference type="Gene3D" id="1.50.10.10">
    <property type="match status" value="1"/>
</dbReference>
<dbReference type="PANTHER" id="PTHR11051:SF8">
    <property type="entry name" value="PROTEIN-GLUCOSYLGALACTOSYLHYDROXYLYSINE GLUCOSIDASE"/>
    <property type="match status" value="1"/>
</dbReference>
<protein>
    <submittedName>
        <fullName evidence="4">Glycoside hydrolase family 65 protein</fullName>
    </submittedName>
</protein>
<organism evidence="4 5">
    <name type="scientific">Candidatus Nephthysia bennettiae</name>
    <dbReference type="NCBI Taxonomy" id="3127016"/>
    <lineage>
        <taxon>Bacteria</taxon>
        <taxon>Bacillati</taxon>
        <taxon>Candidatus Dormiibacterota</taxon>
        <taxon>Candidatus Dormibacteria</taxon>
        <taxon>Candidatus Dormibacterales</taxon>
        <taxon>Candidatus Dormibacteraceae</taxon>
        <taxon>Candidatus Nephthysia</taxon>
    </lineage>
</organism>
<dbReference type="SUPFAM" id="SSF48208">
    <property type="entry name" value="Six-hairpin glycosidases"/>
    <property type="match status" value="1"/>
</dbReference>
<evidence type="ECO:0000256" key="1">
    <source>
        <dbReference type="SAM" id="MobiDB-lite"/>
    </source>
</evidence>
<evidence type="ECO:0000259" key="3">
    <source>
        <dbReference type="Pfam" id="PF03636"/>
    </source>
</evidence>
<name>A0A934KDC0_9BACT</name>
<dbReference type="InterPro" id="IPR037018">
    <property type="entry name" value="GH65_N"/>
</dbReference>
<dbReference type="InterPro" id="IPR012341">
    <property type="entry name" value="6hp_glycosidase-like_sf"/>
</dbReference>
<reference evidence="4" key="1">
    <citation type="submission" date="2020-10" db="EMBL/GenBank/DDBJ databases">
        <title>Ca. Dormibacterota MAGs.</title>
        <authorList>
            <person name="Montgomery K."/>
        </authorList>
    </citation>
    <scope>NUCLEOTIDE SEQUENCE [LARGE SCALE GENOMIC DNA]</scope>
    <source>
        <strain evidence="4">SC8812_S17_10</strain>
    </source>
</reference>
<sequence>MGGLVERDPVEDGEGFARAPFPIAGDVEVDGHWLSSDGGRARFLVQAYDFGCGELQSSFEFRPDATCVRVQTVSFCSRSLPALVLQEIRLEVDRDCELAVRAGLNQTGIAGRWKARRTRTPGTVQPVVDGLMEWETDGSLSSCGAAYVTRLEGAEGAERRVEETDRRAPLQTSYRFRARPGRGYVVRQIAGLLSSSMHTEPDRQAARMVFVGATRGFEQLREENRAAWREIWRGRIKLVGADSRWQRIADASYYYLHASTHASSVFSTGMFGLSYWPNYHYYHGHVMWDIEAFTLPVCLLTAPEVARAMLGFRLERLGAARRNAAMNGYSGLQFPWASSPVHGEEVIRLSKPQVMFEQRVNLAVARAFAQFCHATGEEAFARDPAWRVLGGVARWLEDRVVETERGFEIREALGIAEQEGPVDNDAYVNMAAAVVLREAATAARRLAVTGSDRWEEIAKRLYIPVDPETHVILNHDGYVYREHDPVAATPEALAGLFPFEYDPGPEIEEATLRSYLERIGPFLGSPMLSAPLGAWAARLGDRRLSAHLFEVGYAEFIEEPFLVADEFSPRVPGQVRAGPLLANVGGFLSSCLYGLTRLRPARASPRPGPRRPPRCRNCGTRWRSIGSGSAAGRRDCSAGTAGEPRSSRTEASIWRALRGGQGWGPRSGLEQDLDRPVFLLLEHLVGARRLLEREPVRREPLHAQGIAVGQQRQYLGDPALQGRTPTSSTRCCCRVE</sequence>
<dbReference type="GO" id="GO:0005975">
    <property type="term" value="P:carbohydrate metabolic process"/>
    <property type="evidence" value="ECO:0007669"/>
    <property type="project" value="InterPro"/>
</dbReference>
<dbReference type="InterPro" id="IPR008928">
    <property type="entry name" value="6-hairpin_glycosidase_sf"/>
</dbReference>
<gene>
    <name evidence="4" type="ORF">JF922_24480</name>
</gene>
<dbReference type="Pfam" id="PF03632">
    <property type="entry name" value="Glyco_hydro_65m"/>
    <property type="match status" value="1"/>
</dbReference>
<dbReference type="InterPro" id="IPR005195">
    <property type="entry name" value="Glyco_hydro_65_M"/>
</dbReference>
<feature type="domain" description="Glycoside hydrolase family 65 N-terminal" evidence="3">
    <location>
        <begin position="19"/>
        <end position="195"/>
    </location>
</feature>
<evidence type="ECO:0000313" key="4">
    <source>
        <dbReference type="EMBL" id="MBJ7601216.1"/>
    </source>
</evidence>
<evidence type="ECO:0000313" key="5">
    <source>
        <dbReference type="Proteomes" id="UP000612893"/>
    </source>
</evidence>
<dbReference type="Gene3D" id="2.70.98.40">
    <property type="entry name" value="Glycoside hydrolase, family 65, N-terminal domain"/>
    <property type="match status" value="1"/>
</dbReference>
<dbReference type="Pfam" id="PF03636">
    <property type="entry name" value="Glyco_hydro_65N"/>
    <property type="match status" value="1"/>
</dbReference>
<dbReference type="AlphaFoldDB" id="A0A934KDC0"/>
<dbReference type="PANTHER" id="PTHR11051">
    <property type="entry name" value="GLYCOSYL HYDROLASE-RELATED"/>
    <property type="match status" value="1"/>
</dbReference>
<dbReference type="InterPro" id="IPR005196">
    <property type="entry name" value="Glyco_hydro_65_N"/>
</dbReference>